<accession>A0A2Z6R7B6</accession>
<dbReference type="Proteomes" id="UP000247702">
    <property type="component" value="Unassembled WGS sequence"/>
</dbReference>
<evidence type="ECO:0000313" key="1">
    <source>
        <dbReference type="EMBL" id="GBB96772.1"/>
    </source>
</evidence>
<comment type="caution">
    <text evidence="1">The sequence shown here is derived from an EMBL/GenBank/DDBJ whole genome shotgun (WGS) entry which is preliminary data.</text>
</comment>
<reference evidence="1 2" key="1">
    <citation type="submission" date="2017-11" db="EMBL/GenBank/DDBJ databases">
        <title>The genome of Rhizophagus clarus HR1 reveals common genetic basis of auxotrophy among arbuscular mycorrhizal fungi.</title>
        <authorList>
            <person name="Kobayashi Y."/>
        </authorList>
    </citation>
    <scope>NUCLEOTIDE SEQUENCE [LARGE SCALE GENOMIC DNA]</scope>
    <source>
        <strain evidence="1 2">HR1</strain>
    </source>
</reference>
<name>A0A2Z6R7B6_9GLOM</name>
<gene>
    <name evidence="1" type="ORF">RclHR1_02830008</name>
</gene>
<keyword evidence="2" id="KW-1185">Reference proteome</keyword>
<dbReference type="EMBL" id="BEXD01002035">
    <property type="protein sequence ID" value="GBB96772.1"/>
    <property type="molecule type" value="Genomic_DNA"/>
</dbReference>
<protein>
    <submittedName>
        <fullName evidence="1">Uncharacterized protein</fullName>
    </submittedName>
</protein>
<sequence>MIDVYLRQTIIVSECALYEIFLSHQDHSQRHKEKDNIIKNFLFRKQKFPNSTVVDQEHGYYQCLTSFFLFARINKGQCHIPEQTDYKVPQYRLWINLCGLFEPKGFLDTPVNLVN</sequence>
<proteinExistence type="predicted"/>
<organism evidence="1 2">
    <name type="scientific">Rhizophagus clarus</name>
    <dbReference type="NCBI Taxonomy" id="94130"/>
    <lineage>
        <taxon>Eukaryota</taxon>
        <taxon>Fungi</taxon>
        <taxon>Fungi incertae sedis</taxon>
        <taxon>Mucoromycota</taxon>
        <taxon>Glomeromycotina</taxon>
        <taxon>Glomeromycetes</taxon>
        <taxon>Glomerales</taxon>
        <taxon>Glomeraceae</taxon>
        <taxon>Rhizophagus</taxon>
    </lineage>
</organism>
<evidence type="ECO:0000313" key="2">
    <source>
        <dbReference type="Proteomes" id="UP000247702"/>
    </source>
</evidence>
<dbReference type="AlphaFoldDB" id="A0A2Z6R7B6"/>